<feature type="compositionally biased region" description="Basic residues" evidence="1">
    <location>
        <begin position="98"/>
        <end position="110"/>
    </location>
</feature>
<feature type="compositionally biased region" description="Low complexity" evidence="1">
    <location>
        <begin position="44"/>
        <end position="64"/>
    </location>
</feature>
<feature type="non-terminal residue" evidence="2">
    <location>
        <position position="1"/>
    </location>
</feature>
<name>A0A6J4ICG5_9ACTN</name>
<sequence>DRHDVRTDPDHHVAPEPAAHRRDRRPGAPSAPARPPHHRDDAGAAEPAAGPAPPALAGRPDAAGTAGRLRPRRPHHARDLPVRRHVPGDQHRDAARAHLGHARATAHHSPRPAGPAARLRGGLRPGRGTAGRGHGGGGDHRLRPGGGRVGVAGGPHRRRRRDPRRGPRAPRQRLRPQRVPGGAVHAGDRAAAVLPVRAAGPPRADGRLAAGHQRRPPPDLRGRGPPGGRQLRDGDGHHVAGRRDRRRRRPARPRARGGDPAEEDQL</sequence>
<accession>A0A6J4ICG5</accession>
<feature type="non-terminal residue" evidence="2">
    <location>
        <position position="266"/>
    </location>
</feature>
<feature type="compositionally biased region" description="Gly residues" evidence="1">
    <location>
        <begin position="123"/>
        <end position="136"/>
    </location>
</feature>
<reference evidence="2" key="1">
    <citation type="submission" date="2020-02" db="EMBL/GenBank/DDBJ databases">
        <authorList>
            <person name="Meier V. D."/>
        </authorList>
    </citation>
    <scope>NUCLEOTIDE SEQUENCE</scope>
    <source>
        <strain evidence="2">AVDCRST_MAG52</strain>
    </source>
</reference>
<feature type="region of interest" description="Disordered" evidence="1">
    <location>
        <begin position="1"/>
        <end position="266"/>
    </location>
</feature>
<feature type="compositionally biased region" description="Gly residues" evidence="1">
    <location>
        <begin position="144"/>
        <end position="153"/>
    </location>
</feature>
<feature type="compositionally biased region" description="Basic and acidic residues" evidence="1">
    <location>
        <begin position="77"/>
        <end position="96"/>
    </location>
</feature>
<gene>
    <name evidence="2" type="ORF">AVDCRST_MAG52-1915</name>
</gene>
<feature type="compositionally biased region" description="Basic and acidic residues" evidence="1">
    <location>
        <begin position="230"/>
        <end position="242"/>
    </location>
</feature>
<feature type="compositionally biased region" description="Basic residues" evidence="1">
    <location>
        <begin position="243"/>
        <end position="255"/>
    </location>
</feature>
<feature type="compositionally biased region" description="Basic residues" evidence="1">
    <location>
        <begin position="155"/>
        <end position="176"/>
    </location>
</feature>
<protein>
    <submittedName>
        <fullName evidence="2">Efflux ABC transporter, permease protein</fullName>
    </submittedName>
</protein>
<dbReference type="AlphaFoldDB" id="A0A6J4ICG5"/>
<evidence type="ECO:0000313" key="2">
    <source>
        <dbReference type="EMBL" id="CAA9246327.1"/>
    </source>
</evidence>
<proteinExistence type="predicted"/>
<dbReference type="EMBL" id="CADCTN010000132">
    <property type="protein sequence ID" value="CAA9246327.1"/>
    <property type="molecule type" value="Genomic_DNA"/>
</dbReference>
<evidence type="ECO:0000256" key="1">
    <source>
        <dbReference type="SAM" id="MobiDB-lite"/>
    </source>
</evidence>
<feature type="compositionally biased region" description="Basic and acidic residues" evidence="1">
    <location>
        <begin position="1"/>
        <end position="20"/>
    </location>
</feature>
<organism evidence="2">
    <name type="scientific">uncultured Blastococcus sp</name>
    <dbReference type="NCBI Taxonomy" id="217144"/>
    <lineage>
        <taxon>Bacteria</taxon>
        <taxon>Bacillati</taxon>
        <taxon>Actinomycetota</taxon>
        <taxon>Actinomycetes</taxon>
        <taxon>Geodermatophilales</taxon>
        <taxon>Geodermatophilaceae</taxon>
        <taxon>Blastococcus</taxon>
        <taxon>environmental samples</taxon>
    </lineage>
</organism>